<sequence>MIFRQLFDLSSSTYTYLLADPQSREAVLIDPVFEQHDRDRALIEELGLTLLYTLDTHCHADHVTGAWRLQQSCGSQIAISGRYGDMIEGADRLLDHGDTIQFGGRSLSVRATPGHTDGCVTYVLDDQSMAFTGDCLLIRGAGRCDFQQGNASVMYHSIKEQIFTLPDTCAIYPGHDYSGRTASTVAEEKQYNSRIGGQATETDFVGYMDNLGLPHPKKIDIAIPGNCRCGRPEDGQLPGVIDWAPVRQTYGGLREIEPQWVAEHLSEVTVIDVREADEFNNRLGHIAGAQLIPLGDLRDAIAQIPQDRPVVTVCQSGSRSGQATVILRKAGVEQTANLRGGMLEWNHAGLPVERQSPVGVAE</sequence>
<dbReference type="Proteomes" id="UP000292459">
    <property type="component" value="Unassembled WGS sequence"/>
</dbReference>
<evidence type="ECO:0000256" key="2">
    <source>
        <dbReference type="ARBA" id="ARBA00006759"/>
    </source>
</evidence>
<dbReference type="InterPro" id="IPR001279">
    <property type="entry name" value="Metallo-B-lactamas"/>
</dbReference>
<dbReference type="InterPro" id="IPR036866">
    <property type="entry name" value="RibonucZ/Hydroxyglut_hydro"/>
</dbReference>
<dbReference type="Gene3D" id="3.60.15.10">
    <property type="entry name" value="Ribonuclease Z/Hydroxyacylglutathione hydrolase-like"/>
    <property type="match status" value="1"/>
</dbReference>
<evidence type="ECO:0000256" key="1">
    <source>
        <dbReference type="ARBA" id="ARBA00001954"/>
    </source>
</evidence>
<dbReference type="EMBL" id="QVFV01000001">
    <property type="protein sequence ID" value="RZM83106.1"/>
    <property type="molecule type" value="Genomic_DNA"/>
</dbReference>
<dbReference type="Pfam" id="PF00581">
    <property type="entry name" value="Rhodanese"/>
    <property type="match status" value="1"/>
</dbReference>
<dbReference type="Pfam" id="PF00753">
    <property type="entry name" value="Lactamase_B"/>
    <property type="match status" value="1"/>
</dbReference>
<keyword evidence="3" id="KW-0479">Metal-binding</keyword>
<dbReference type="GO" id="GO:0070813">
    <property type="term" value="P:hydrogen sulfide metabolic process"/>
    <property type="evidence" value="ECO:0007669"/>
    <property type="project" value="TreeGrafter"/>
</dbReference>
<dbReference type="SUPFAM" id="SSF56281">
    <property type="entry name" value="Metallo-hydrolase/oxidoreductase"/>
    <property type="match status" value="1"/>
</dbReference>
<dbReference type="PANTHER" id="PTHR43084:SF1">
    <property type="entry name" value="PERSULFIDE DIOXYGENASE ETHE1, MITOCHONDRIAL"/>
    <property type="match status" value="1"/>
</dbReference>
<dbReference type="AlphaFoldDB" id="A0A4Q7EJ03"/>
<comment type="cofactor">
    <cofactor evidence="1">
        <name>Fe(2+)</name>
        <dbReference type="ChEBI" id="CHEBI:29033"/>
    </cofactor>
</comment>
<dbReference type="SMART" id="SM00450">
    <property type="entry name" value="RHOD"/>
    <property type="match status" value="1"/>
</dbReference>
<keyword evidence="5" id="KW-0223">Dioxygenase</keyword>
<dbReference type="SMART" id="SM00849">
    <property type="entry name" value="Lactamase_B"/>
    <property type="match status" value="1"/>
</dbReference>
<dbReference type="InterPro" id="IPR001763">
    <property type="entry name" value="Rhodanese-like_dom"/>
</dbReference>
<comment type="caution">
    <text evidence="10">The sequence shown here is derived from an EMBL/GenBank/DDBJ whole genome shotgun (WGS) entry which is preliminary data.</text>
</comment>
<dbReference type="GO" id="GO:0046872">
    <property type="term" value="F:metal ion binding"/>
    <property type="evidence" value="ECO:0007669"/>
    <property type="project" value="UniProtKB-KW"/>
</dbReference>
<dbReference type="OrthoDB" id="9784009at2"/>
<protein>
    <submittedName>
        <fullName evidence="10">MBL fold metallo-hydrolase</fullName>
    </submittedName>
</protein>
<keyword evidence="6" id="KW-0007">Acetylation</keyword>
<evidence type="ECO:0000259" key="9">
    <source>
        <dbReference type="PROSITE" id="PS50206"/>
    </source>
</evidence>
<dbReference type="SUPFAM" id="SSF52821">
    <property type="entry name" value="Rhodanese/Cell cycle control phosphatase"/>
    <property type="match status" value="1"/>
</dbReference>
<dbReference type="CDD" id="cd07724">
    <property type="entry name" value="POD-like_MBL-fold"/>
    <property type="match status" value="1"/>
</dbReference>
<evidence type="ECO:0000313" key="10">
    <source>
        <dbReference type="EMBL" id="RZM83106.1"/>
    </source>
</evidence>
<evidence type="ECO:0000256" key="5">
    <source>
        <dbReference type="ARBA" id="ARBA00022964"/>
    </source>
</evidence>
<dbReference type="PANTHER" id="PTHR43084">
    <property type="entry name" value="PERSULFIDE DIOXYGENASE ETHE1"/>
    <property type="match status" value="1"/>
</dbReference>
<gene>
    <name evidence="10" type="ORF">DYY88_06885</name>
</gene>
<evidence type="ECO:0000256" key="8">
    <source>
        <dbReference type="ARBA" id="ARBA00023004"/>
    </source>
</evidence>
<keyword evidence="11" id="KW-1185">Reference proteome</keyword>
<organism evidence="10 11">
    <name type="scientific">Leptolyngbya iicbica LK</name>
    <dbReference type="NCBI Taxonomy" id="2294035"/>
    <lineage>
        <taxon>Bacteria</taxon>
        <taxon>Bacillati</taxon>
        <taxon>Cyanobacteriota</taxon>
        <taxon>Cyanophyceae</taxon>
        <taxon>Leptolyngbyales</taxon>
        <taxon>Leptolyngbyaceae</taxon>
        <taxon>Leptolyngbya group</taxon>
        <taxon>Leptolyngbya</taxon>
        <taxon>Leptolyngbya iicbica</taxon>
    </lineage>
</organism>
<dbReference type="PROSITE" id="PS50206">
    <property type="entry name" value="RHODANESE_3"/>
    <property type="match status" value="1"/>
</dbReference>
<dbReference type="InterPro" id="IPR044528">
    <property type="entry name" value="POD-like_MBL-fold"/>
</dbReference>
<keyword evidence="10" id="KW-0378">Hydrolase</keyword>
<evidence type="ECO:0000256" key="4">
    <source>
        <dbReference type="ARBA" id="ARBA00022946"/>
    </source>
</evidence>
<keyword evidence="7" id="KW-0560">Oxidoreductase</keyword>
<evidence type="ECO:0000256" key="6">
    <source>
        <dbReference type="ARBA" id="ARBA00022990"/>
    </source>
</evidence>
<feature type="domain" description="Rhodanese" evidence="9">
    <location>
        <begin position="264"/>
        <end position="354"/>
    </location>
</feature>
<proteinExistence type="inferred from homology"/>
<comment type="similarity">
    <text evidence="2">Belongs to the metallo-beta-lactamase superfamily. Glyoxalase II family.</text>
</comment>
<keyword evidence="8" id="KW-0408">Iron</keyword>
<dbReference type="InterPro" id="IPR036873">
    <property type="entry name" value="Rhodanese-like_dom_sf"/>
</dbReference>
<dbReference type="FunFam" id="3.60.15.10:FF:000013">
    <property type="entry name" value="Persulfide dioxygenase ETHE1, mitochondrial"/>
    <property type="match status" value="1"/>
</dbReference>
<name>A0A4Q7EJ03_9CYAN</name>
<dbReference type="Gene3D" id="3.40.250.10">
    <property type="entry name" value="Rhodanese-like domain"/>
    <property type="match status" value="1"/>
</dbReference>
<evidence type="ECO:0000256" key="3">
    <source>
        <dbReference type="ARBA" id="ARBA00022723"/>
    </source>
</evidence>
<evidence type="ECO:0000256" key="7">
    <source>
        <dbReference type="ARBA" id="ARBA00023002"/>
    </source>
</evidence>
<reference evidence="10 11" key="1">
    <citation type="submission" date="2018-11" db="EMBL/GenBank/DDBJ databases">
        <title>Whole genome sequencing of an environmental sample.</title>
        <authorList>
            <person name="Sarangi A.N."/>
            <person name="Singh D."/>
            <person name="Tripathy S."/>
        </authorList>
    </citation>
    <scope>NUCLEOTIDE SEQUENCE [LARGE SCALE GENOMIC DNA]</scope>
    <source>
        <strain evidence="10 11">Lakshadweep</strain>
    </source>
</reference>
<dbReference type="InterPro" id="IPR051682">
    <property type="entry name" value="Mito_Persulfide_Diox"/>
</dbReference>
<dbReference type="CDD" id="cd00158">
    <property type="entry name" value="RHOD"/>
    <property type="match status" value="1"/>
</dbReference>
<evidence type="ECO:0000313" key="11">
    <source>
        <dbReference type="Proteomes" id="UP000292459"/>
    </source>
</evidence>
<dbReference type="GO" id="GO:0050313">
    <property type="term" value="F:sulfur dioxygenase activity"/>
    <property type="evidence" value="ECO:0007669"/>
    <property type="project" value="InterPro"/>
</dbReference>
<dbReference type="GO" id="GO:0006749">
    <property type="term" value="P:glutathione metabolic process"/>
    <property type="evidence" value="ECO:0007669"/>
    <property type="project" value="InterPro"/>
</dbReference>
<keyword evidence="4" id="KW-0809">Transit peptide</keyword>
<accession>A0A4Q7EJ03</accession>
<dbReference type="GO" id="GO:0016787">
    <property type="term" value="F:hydrolase activity"/>
    <property type="evidence" value="ECO:0007669"/>
    <property type="project" value="UniProtKB-KW"/>
</dbReference>